<feature type="transmembrane region" description="Helical" evidence="11">
    <location>
        <begin position="47"/>
        <end position="73"/>
    </location>
</feature>
<dbReference type="AlphaFoldDB" id="A0A5B8XF17"/>
<accession>A0A5B8XF17</accession>
<feature type="transmembrane region" description="Helical" evidence="11">
    <location>
        <begin position="147"/>
        <end position="168"/>
    </location>
</feature>
<keyword evidence="13" id="KW-1185">Reference proteome</keyword>
<dbReference type="GO" id="GO:0006744">
    <property type="term" value="P:ubiquinone biosynthetic process"/>
    <property type="evidence" value="ECO:0007669"/>
    <property type="project" value="UniProtKB-UniRule"/>
</dbReference>
<keyword evidence="9 11" id="KW-1133">Transmembrane helix</keyword>
<dbReference type="InterPro" id="IPR030470">
    <property type="entry name" value="UbiA_prenylTrfase_CS"/>
</dbReference>
<dbReference type="OrthoDB" id="9782418at2"/>
<evidence type="ECO:0000256" key="1">
    <source>
        <dbReference type="ARBA" id="ARBA00001946"/>
    </source>
</evidence>
<keyword evidence="11" id="KW-0460">Magnesium</keyword>
<evidence type="ECO:0000256" key="5">
    <source>
        <dbReference type="ARBA" id="ARBA00022519"/>
    </source>
</evidence>
<dbReference type="GO" id="GO:0005886">
    <property type="term" value="C:plasma membrane"/>
    <property type="evidence" value="ECO:0007669"/>
    <property type="project" value="UniProtKB-SubCell"/>
</dbReference>
<keyword evidence="10 11" id="KW-0472">Membrane</keyword>
<feature type="transmembrane region" description="Helical" evidence="11">
    <location>
        <begin position="174"/>
        <end position="192"/>
    </location>
</feature>
<proteinExistence type="inferred from homology"/>
<sequence>MKKSIILFIRNAIEISRLSNPKPILLLFFPCLWGLFLAYAPHISKKAIFIAMVIFLIGSIAARSFGCIVNDIMDRKIDAKVERTKNRPLACGKMKVWQALLVAFLWLQVCLLCFIIFNQTAKLMIFIGFIIALVYPLFKRFFNYPQLILGFGFNIGVLVGYATVYNQISNSSLIFYICGIYWTMFYDTIYAMQDAKCDEKININSTARKYGSMIFGHLLKFIIIITGILIFGGYMSSMSFIYYLFIVPILLTLIKIFKIVIKNEHEDSFNRAFQYNVIVGLLITLQILAGRYFMFI</sequence>
<dbReference type="EC" id="2.5.1.39" evidence="11"/>
<dbReference type="InterPro" id="IPR006370">
    <property type="entry name" value="HB_polyprenyltransferase-like"/>
</dbReference>
<keyword evidence="4 11" id="KW-1003">Cell membrane</keyword>
<dbReference type="PROSITE" id="PS00943">
    <property type="entry name" value="UBIA"/>
    <property type="match status" value="1"/>
</dbReference>
<reference evidence="12 13" key="1">
    <citation type="journal article" date="2019" name="ISME J.">
        <title>Deianiraea, an extracellular bacterium associated with the ciliate Paramecium, suggests an alternative scenario for the evolution of Rickettsiales.</title>
        <authorList>
            <person name="Castelli M."/>
            <person name="Sabaneyeva E."/>
            <person name="Lanzoni O."/>
            <person name="Lebedeva N."/>
            <person name="Floriano A.M."/>
            <person name="Gaiarsa S."/>
            <person name="Benken K."/>
            <person name="Modeo L."/>
            <person name="Bandi C."/>
            <person name="Potekhin A."/>
            <person name="Sassera D."/>
            <person name="Petroni G."/>
        </authorList>
    </citation>
    <scope>NUCLEOTIDE SEQUENCE [LARGE SCALE GENOMIC DNA]</scope>
    <source>
        <strain evidence="12">CyL4-1</strain>
    </source>
</reference>
<dbReference type="FunFam" id="1.10.357.140:FF:000008">
    <property type="entry name" value="4-hydroxybenzoate octaprenyltransferase"/>
    <property type="match status" value="1"/>
</dbReference>
<evidence type="ECO:0000256" key="6">
    <source>
        <dbReference type="ARBA" id="ARBA00022679"/>
    </source>
</evidence>
<comment type="subcellular location">
    <subcellularLocation>
        <location evidence="11">Cell inner membrane</location>
        <topology evidence="11">Multi-pass membrane protein</topology>
    </subcellularLocation>
    <subcellularLocation>
        <location evidence="2">Membrane</location>
        <topology evidence="2">Multi-pass membrane protein</topology>
    </subcellularLocation>
</comment>
<name>A0A5B8XF17_9RICK</name>
<comment type="function">
    <text evidence="11">Catalyzes the prenylation of para-hydroxybenzoate (PHB) with an all-trans polyprenyl group. Mediates the second step in the final reaction sequence of ubiquinone-8 (UQ-8) biosynthesis, which is the condensation of the polyisoprenoid side chain with PHB, generating the first membrane-bound Q intermediate 3-octaprenyl-4-hydroxybenzoate.</text>
</comment>
<dbReference type="Pfam" id="PF01040">
    <property type="entry name" value="UbiA"/>
    <property type="match status" value="1"/>
</dbReference>
<evidence type="ECO:0000256" key="7">
    <source>
        <dbReference type="ARBA" id="ARBA00022688"/>
    </source>
</evidence>
<feature type="transmembrane region" description="Helical" evidence="11">
    <location>
        <begin position="240"/>
        <end position="261"/>
    </location>
</feature>
<organism evidence="12 13">
    <name type="scientific">Candidatus Deianiraea vastatrix</name>
    <dbReference type="NCBI Taxonomy" id="2163644"/>
    <lineage>
        <taxon>Bacteria</taxon>
        <taxon>Pseudomonadati</taxon>
        <taxon>Pseudomonadota</taxon>
        <taxon>Alphaproteobacteria</taxon>
        <taxon>Rickettsiales</taxon>
        <taxon>Candidatus Deianiraeaceae</taxon>
        <taxon>Candidatus Deianiraea</taxon>
    </lineage>
</organism>
<keyword evidence="5 11" id="KW-0997">Cell inner membrane</keyword>
<dbReference type="InterPro" id="IPR044878">
    <property type="entry name" value="UbiA_sf"/>
</dbReference>
<feature type="transmembrane region" description="Helical" evidence="11">
    <location>
        <begin position="123"/>
        <end position="138"/>
    </location>
</feature>
<feature type="transmembrane region" description="Helical" evidence="11">
    <location>
        <begin position="273"/>
        <end position="294"/>
    </location>
</feature>
<dbReference type="UniPathway" id="UPA00232"/>
<evidence type="ECO:0000256" key="11">
    <source>
        <dbReference type="HAMAP-Rule" id="MF_01635"/>
    </source>
</evidence>
<dbReference type="HAMAP" id="MF_01635">
    <property type="entry name" value="UbiA"/>
    <property type="match status" value="1"/>
</dbReference>
<evidence type="ECO:0000256" key="4">
    <source>
        <dbReference type="ARBA" id="ARBA00022475"/>
    </source>
</evidence>
<evidence type="ECO:0000256" key="10">
    <source>
        <dbReference type="ARBA" id="ARBA00023136"/>
    </source>
</evidence>
<evidence type="ECO:0000313" key="12">
    <source>
        <dbReference type="EMBL" id="QED23850.1"/>
    </source>
</evidence>
<dbReference type="Gene3D" id="1.10.357.140">
    <property type="entry name" value="UbiA prenyltransferase"/>
    <property type="match status" value="1"/>
</dbReference>
<dbReference type="PANTHER" id="PTHR11048:SF28">
    <property type="entry name" value="4-HYDROXYBENZOATE POLYPRENYLTRANSFERASE, MITOCHONDRIAL"/>
    <property type="match status" value="1"/>
</dbReference>
<dbReference type="InterPro" id="IPR000537">
    <property type="entry name" value="UbiA_prenyltransferase"/>
</dbReference>
<evidence type="ECO:0000256" key="8">
    <source>
        <dbReference type="ARBA" id="ARBA00022692"/>
    </source>
</evidence>
<evidence type="ECO:0000256" key="2">
    <source>
        <dbReference type="ARBA" id="ARBA00004141"/>
    </source>
</evidence>
<feature type="transmembrane region" description="Helical" evidence="11">
    <location>
        <begin position="94"/>
        <end position="117"/>
    </location>
</feature>
<comment type="cofactor">
    <cofactor evidence="1 11">
        <name>Mg(2+)</name>
        <dbReference type="ChEBI" id="CHEBI:18420"/>
    </cofactor>
</comment>
<keyword evidence="6 11" id="KW-0808">Transferase</keyword>
<evidence type="ECO:0000256" key="9">
    <source>
        <dbReference type="ARBA" id="ARBA00022989"/>
    </source>
</evidence>
<comment type="pathway">
    <text evidence="11">Cofactor biosynthesis; ubiquinone biosynthesis.</text>
</comment>
<keyword evidence="8 11" id="KW-0812">Transmembrane</keyword>
<feature type="transmembrane region" description="Helical" evidence="11">
    <location>
        <begin position="213"/>
        <end position="234"/>
    </location>
</feature>
<dbReference type="Proteomes" id="UP000321934">
    <property type="component" value="Chromosome"/>
</dbReference>
<feature type="transmembrane region" description="Helical" evidence="11">
    <location>
        <begin position="24"/>
        <end position="41"/>
    </location>
</feature>
<dbReference type="GO" id="GO:0008412">
    <property type="term" value="F:4-hydroxybenzoate polyprenyltransferase activity"/>
    <property type="evidence" value="ECO:0007669"/>
    <property type="project" value="UniProtKB-UniRule"/>
</dbReference>
<dbReference type="PANTHER" id="PTHR11048">
    <property type="entry name" value="PRENYLTRANSFERASES"/>
    <property type="match status" value="1"/>
</dbReference>
<evidence type="ECO:0000256" key="3">
    <source>
        <dbReference type="ARBA" id="ARBA00005985"/>
    </source>
</evidence>
<protein>
    <recommendedName>
        <fullName evidence="11">4-hydroxybenzoate octaprenyltransferase</fullName>
        <ecNumber evidence="11">2.5.1.39</ecNumber>
    </recommendedName>
    <alternativeName>
        <fullName evidence="11">4-HB polyprenyltransferase</fullName>
    </alternativeName>
</protein>
<comment type="similarity">
    <text evidence="3 11">Belongs to the UbiA prenyltransferase family.</text>
</comment>
<dbReference type="FunFam" id="1.20.120.1780:FF:000001">
    <property type="entry name" value="4-hydroxybenzoate octaprenyltransferase"/>
    <property type="match status" value="1"/>
</dbReference>
<dbReference type="CDD" id="cd13959">
    <property type="entry name" value="PT_UbiA_COQ2"/>
    <property type="match status" value="1"/>
</dbReference>
<dbReference type="EMBL" id="CP029077">
    <property type="protein sequence ID" value="QED23850.1"/>
    <property type="molecule type" value="Genomic_DNA"/>
</dbReference>
<gene>
    <name evidence="11" type="primary">ubiA</name>
    <name evidence="12" type="ORF">Deia_01069</name>
</gene>
<dbReference type="InterPro" id="IPR039653">
    <property type="entry name" value="Prenyltransferase"/>
</dbReference>
<dbReference type="RefSeq" id="WP_146821280.1">
    <property type="nucleotide sequence ID" value="NZ_CP029077.1"/>
</dbReference>
<keyword evidence="7 11" id="KW-0831">Ubiquinone biosynthesis</keyword>
<evidence type="ECO:0000313" key="13">
    <source>
        <dbReference type="Proteomes" id="UP000321934"/>
    </source>
</evidence>
<comment type="catalytic activity">
    <reaction evidence="11">
        <text>all-trans-octaprenyl diphosphate + 4-hydroxybenzoate = 4-hydroxy-3-(all-trans-octaprenyl)benzoate + diphosphate</text>
        <dbReference type="Rhea" id="RHEA:27782"/>
        <dbReference type="ChEBI" id="CHEBI:1617"/>
        <dbReference type="ChEBI" id="CHEBI:17879"/>
        <dbReference type="ChEBI" id="CHEBI:33019"/>
        <dbReference type="ChEBI" id="CHEBI:57711"/>
        <dbReference type="EC" id="2.5.1.39"/>
    </reaction>
</comment>